<dbReference type="EMBL" id="JBHTAC010000004">
    <property type="protein sequence ID" value="MFC7242017.1"/>
    <property type="molecule type" value="Genomic_DNA"/>
</dbReference>
<keyword evidence="2" id="KW-1185">Reference proteome</keyword>
<dbReference type="Proteomes" id="UP001596392">
    <property type="component" value="Unassembled WGS sequence"/>
</dbReference>
<sequence length="250" mass="28153">MSAPRVTLYDHDGNTHAQPSGGLLWVLLKQFDDVPGRTSMWLGRDESESDFMQVWRMADGYRLLVQQREGSPPALAHQLGFDAAFEALLAWNLGHDTWRTACDWRPVSWPPEPDTPPALIRIAYEPDHSRTNRIGRYADGQFFAIVHGTRRNALGDIGVALLLFDHTGTYTGSRIHNDVPLGDAHELRERLIAELPDVAYGDIAVRPFSVREGDIAWELVDQTAKHGMPLVSFYPMDIMFAPPWDGTYDT</sequence>
<dbReference type="RefSeq" id="WP_376805452.1">
    <property type="nucleotide sequence ID" value="NZ_JBHTAC010000004.1"/>
</dbReference>
<proteinExistence type="predicted"/>
<comment type="caution">
    <text evidence="1">The sequence shown here is derived from an EMBL/GenBank/DDBJ whole genome shotgun (WGS) entry which is preliminary data.</text>
</comment>
<name>A0ABW2GT56_9ACTN</name>
<gene>
    <name evidence="1" type="ORF">ACFQO7_05930</name>
</gene>
<protein>
    <submittedName>
        <fullName evidence="1">Uncharacterized protein</fullName>
    </submittedName>
</protein>
<organism evidence="1 2">
    <name type="scientific">Catellatospora aurea</name>
    <dbReference type="NCBI Taxonomy" id="1337874"/>
    <lineage>
        <taxon>Bacteria</taxon>
        <taxon>Bacillati</taxon>
        <taxon>Actinomycetota</taxon>
        <taxon>Actinomycetes</taxon>
        <taxon>Micromonosporales</taxon>
        <taxon>Micromonosporaceae</taxon>
        <taxon>Catellatospora</taxon>
    </lineage>
</organism>
<accession>A0ABW2GT56</accession>
<evidence type="ECO:0000313" key="1">
    <source>
        <dbReference type="EMBL" id="MFC7242017.1"/>
    </source>
</evidence>
<evidence type="ECO:0000313" key="2">
    <source>
        <dbReference type="Proteomes" id="UP001596392"/>
    </source>
</evidence>
<reference evidence="2" key="1">
    <citation type="journal article" date="2019" name="Int. J. Syst. Evol. Microbiol.">
        <title>The Global Catalogue of Microorganisms (GCM) 10K type strain sequencing project: providing services to taxonomists for standard genome sequencing and annotation.</title>
        <authorList>
            <consortium name="The Broad Institute Genomics Platform"/>
            <consortium name="The Broad Institute Genome Sequencing Center for Infectious Disease"/>
            <person name="Wu L."/>
            <person name="Ma J."/>
        </authorList>
    </citation>
    <scope>NUCLEOTIDE SEQUENCE [LARGE SCALE GENOMIC DNA]</scope>
    <source>
        <strain evidence="2">CGMCC 1.9106</strain>
    </source>
</reference>